<keyword evidence="1" id="KW-1133">Transmembrane helix</keyword>
<keyword evidence="3" id="KW-1185">Reference proteome</keyword>
<gene>
    <name evidence="2" type="ORF">L336_0482</name>
</gene>
<evidence type="ECO:0000256" key="1">
    <source>
        <dbReference type="SAM" id="Phobius"/>
    </source>
</evidence>
<dbReference type="Proteomes" id="UP000013893">
    <property type="component" value="Chromosome"/>
</dbReference>
<keyword evidence="1" id="KW-0472">Membrane</keyword>
<sequence length="131" mass="13952">MWIKRTVGVVIIVTMAVTGLILVKGVFFSKINNVNDSSVVVTSGAQGTPPVITLSVEPQQQVVGQYSVLNWSVVGAAQSCKADGDWSGEKTSTGSASTGRLNDVRPYTFHLTCDSKYGRGEQTVTVNVTEK</sequence>
<reference evidence="2 3" key="1">
    <citation type="journal article" date="2013" name="Nat. Biotechnol.">
        <title>Genome sequences of rare, uncultured bacteria obtained by differential coverage binning of multiple metagenomes.</title>
        <authorList>
            <person name="Albertsen M."/>
            <person name="Hugenholtz P."/>
            <person name="Skarshewski A."/>
            <person name="Nielsen K.L."/>
            <person name="Tyson G.W."/>
            <person name="Nielsen P.H."/>
        </authorList>
    </citation>
    <scope>NUCLEOTIDE SEQUENCE [LARGE SCALE GENOMIC DNA]</scope>
    <source>
        <strain evidence="2">TM71</strain>
    </source>
</reference>
<dbReference type="STRING" id="1332188.L336_0482"/>
<dbReference type="RefSeq" id="WP_015641638.1">
    <property type="nucleotide sequence ID" value="NC_021219.1"/>
</dbReference>
<evidence type="ECO:0000313" key="2">
    <source>
        <dbReference type="EMBL" id="AGL62188.1"/>
    </source>
</evidence>
<keyword evidence="1" id="KW-0812">Transmembrane</keyword>
<dbReference type="AlphaFoldDB" id="R4PKV6"/>
<feature type="transmembrane region" description="Helical" evidence="1">
    <location>
        <begin position="7"/>
        <end position="28"/>
    </location>
</feature>
<evidence type="ECO:0000313" key="3">
    <source>
        <dbReference type="Proteomes" id="UP000013893"/>
    </source>
</evidence>
<dbReference type="HOGENOM" id="CLU_1923765_0_0_0"/>
<dbReference type="KEGG" id="saal:L336_0482"/>
<proteinExistence type="predicted"/>
<organism evidence="2 3">
    <name type="scientific">Candidatus Saccharimonas aalborgensis</name>
    <dbReference type="NCBI Taxonomy" id="1332188"/>
    <lineage>
        <taxon>Bacteria</taxon>
        <taxon>Candidatus Saccharimonadota</taxon>
        <taxon>Candidatus Saccharimonadia</taxon>
        <taxon>Candidatus Saccharimonadales</taxon>
        <taxon>Candidatus Saccharimonadaceae</taxon>
        <taxon>Candidatus Saccharimonas</taxon>
    </lineage>
</organism>
<protein>
    <submittedName>
        <fullName evidence="2">Uncharacterized protein</fullName>
    </submittedName>
</protein>
<accession>R4PKV6</accession>
<name>R4PKV6_9BACT</name>
<dbReference type="OrthoDB" id="6076634at2"/>
<dbReference type="EMBL" id="CP005957">
    <property type="protein sequence ID" value="AGL62188.1"/>
    <property type="molecule type" value="Genomic_DNA"/>
</dbReference>